<name>A0AAJ0FL23_9PEZI</name>
<dbReference type="EMBL" id="MU839019">
    <property type="protein sequence ID" value="KAK1764670.1"/>
    <property type="molecule type" value="Genomic_DNA"/>
</dbReference>
<feature type="compositionally biased region" description="Low complexity" evidence="4">
    <location>
        <begin position="71"/>
        <end position="87"/>
    </location>
</feature>
<accession>A0AAJ0FL23</accession>
<dbReference type="PROSITE" id="PS50088">
    <property type="entry name" value="ANK_REPEAT"/>
    <property type="match status" value="4"/>
</dbReference>
<organism evidence="9 10">
    <name type="scientific">Phialemonium atrogriseum</name>
    <dbReference type="NCBI Taxonomy" id="1093897"/>
    <lineage>
        <taxon>Eukaryota</taxon>
        <taxon>Fungi</taxon>
        <taxon>Dikarya</taxon>
        <taxon>Ascomycota</taxon>
        <taxon>Pezizomycotina</taxon>
        <taxon>Sordariomycetes</taxon>
        <taxon>Sordariomycetidae</taxon>
        <taxon>Cephalothecales</taxon>
        <taxon>Cephalothecaceae</taxon>
        <taxon>Phialemonium</taxon>
    </lineage>
</organism>
<dbReference type="InterPro" id="IPR031359">
    <property type="entry name" value="NACHT_N"/>
</dbReference>
<dbReference type="PANTHER" id="PTHR10039:SF17">
    <property type="entry name" value="FUNGAL STAND N-TERMINAL GOODBYE DOMAIN-CONTAINING PROTEIN-RELATED"/>
    <property type="match status" value="1"/>
</dbReference>
<comment type="caution">
    <text evidence="9">The sequence shown here is derived from an EMBL/GenBank/DDBJ whole genome shotgun (WGS) entry which is preliminary data.</text>
</comment>
<feature type="compositionally biased region" description="Basic and acidic residues" evidence="4">
    <location>
        <begin position="1"/>
        <end position="12"/>
    </location>
</feature>
<gene>
    <name evidence="9" type="ORF">QBC33DRAFT_546789</name>
</gene>
<feature type="repeat" description="ANK" evidence="2">
    <location>
        <begin position="971"/>
        <end position="1003"/>
    </location>
</feature>
<dbReference type="InterPro" id="IPR002110">
    <property type="entry name" value="Ankyrin_rpt"/>
</dbReference>
<feature type="repeat" description="ANK" evidence="2">
    <location>
        <begin position="1030"/>
        <end position="1062"/>
    </location>
</feature>
<reference evidence="9" key="1">
    <citation type="submission" date="2023-06" db="EMBL/GenBank/DDBJ databases">
        <title>Genome-scale phylogeny and comparative genomics of the fungal order Sordariales.</title>
        <authorList>
            <consortium name="Lawrence Berkeley National Laboratory"/>
            <person name="Hensen N."/>
            <person name="Bonometti L."/>
            <person name="Westerberg I."/>
            <person name="Brannstrom I.O."/>
            <person name="Guillou S."/>
            <person name="Cros-Aarteil S."/>
            <person name="Calhoun S."/>
            <person name="Haridas S."/>
            <person name="Kuo A."/>
            <person name="Mondo S."/>
            <person name="Pangilinan J."/>
            <person name="Riley R."/>
            <person name="Labutti K."/>
            <person name="Andreopoulos B."/>
            <person name="Lipzen A."/>
            <person name="Chen C."/>
            <person name="Yanf M."/>
            <person name="Daum C."/>
            <person name="Ng V."/>
            <person name="Clum A."/>
            <person name="Steindorff A."/>
            <person name="Ohm R."/>
            <person name="Martin F."/>
            <person name="Silar P."/>
            <person name="Natvig D."/>
            <person name="Lalanne C."/>
            <person name="Gautier V."/>
            <person name="Ament-Velasquez S.L."/>
            <person name="Kruys A."/>
            <person name="Hutchinson M.I."/>
            <person name="Powell A.J."/>
            <person name="Barry K."/>
            <person name="Miller A.N."/>
            <person name="Grigoriev I.V."/>
            <person name="Debuchy R."/>
            <person name="Gladieux P."/>
            <person name="Thoren M.H."/>
            <person name="Johannesson H."/>
        </authorList>
    </citation>
    <scope>NUCLEOTIDE SEQUENCE</scope>
    <source>
        <strain evidence="9">8032-3</strain>
    </source>
</reference>
<keyword evidence="1" id="KW-0677">Repeat</keyword>
<proteinExistence type="predicted"/>
<evidence type="ECO:0000259" key="6">
    <source>
        <dbReference type="Pfam" id="PF22939"/>
    </source>
</evidence>
<dbReference type="InterPro" id="IPR055497">
    <property type="entry name" value="DUF7069"/>
</dbReference>
<sequence length="1106" mass="123881">MGHLSKIKDRLSRKIKKRPDAGAEQGGGVSSSPSPATPDLISTFTTAAPASGPVKTSPITTTTAQPSPEQAAPLAPNPASASPISVPQPTVSDTPSTSDDADLWTMAYELAQEREPELMADYNKHLQGNTTASANLSNREWVKSIVNELLEDRKEKQWRVSIRGKEVTVQEQVQKLAEFIRWSDPIIREAVSTQPYAALAWSGVSLFLPLLTSGVAQNKAMLEGFNSISDLQMYWRICEETYLQSEHRRHYQALIEPLAKLYSYIMEYQARVICHLSTAQLRRAWRDMAGSNDWAGTREKINTSHEDCSRFVPIGEQEEIRQKWDEQLQGMQKLLQTLKEDKRDEKETQLLHDLAAAAEGYERYKNINPERVPGTCEWFLTDEKFCKWRDSESPSLLWVSAGPGRGKSVLSKSLIDEGKLTTDVTTITITPHAIMNTTSAVCYFFFKDGGEGRMDGAHALCAILHQLFTCPSTSRLIEYALPSHRENGPTLTKKFSELWGILEKCATSLDAGDIICVLDALDECNKDSRQEIIEILEKFYSPNEKPSNHASKLKFLVTSRPYDDLEHSFQKIPATAAYLHFDGEEKSEQIGREINLVIDARVQDVTVNFTADDQRKISERLKSMEHRTYLWLHLTFDIIKRKRADYGKRSDIERLLSHLPSQVSDAYEKILSRSTDRRRTEILLQIVLAAARPLTLDEANIALTLAVQEERLASHAALKEDLWPESNFRSVVTNLCGLFISVFDSKLSFIHQTAREFLTDSKQEGSWKGRFNMPQSHSTISRSCLYYLLLPDIDRPVEDSPAKDKQHLYLAYAAAHWPLHFVSQEVTDADLFRKDARTLCNIAGHQASIWVPSYLKQRKLQWEGWTDLALASYLGLKQVVQDILFKEKTDVDIRGGDYSTALVAALAADDQEFVKNRHEAIVKLLLEKGADIETKDEYGRTPLSLAARNGHEAMVKLLLEKGADTETKDKYGQTPLSWAAMNGHEAVVKLLLEKGADIETKDEYGQTPLSWAAGSGHEAIGADIETKDESGLTPLLCAAGNGHEAMVKLLLEKGADTETKDESGRTLLSWAARNGHEAVVRFLESHAIITSSTHVDLTSSPPTTNI</sequence>
<dbReference type="AlphaFoldDB" id="A0AAJ0FL23"/>
<dbReference type="InterPro" id="IPR056884">
    <property type="entry name" value="NPHP3-like_N"/>
</dbReference>
<dbReference type="Pfam" id="PF12796">
    <property type="entry name" value="Ank_2"/>
    <property type="match status" value="2"/>
</dbReference>
<dbReference type="SUPFAM" id="SSF48403">
    <property type="entry name" value="Ankyrin repeat"/>
    <property type="match status" value="1"/>
</dbReference>
<dbReference type="PROSITE" id="PS50297">
    <property type="entry name" value="ANK_REP_REGION"/>
    <property type="match status" value="3"/>
</dbReference>
<evidence type="ECO:0000313" key="10">
    <source>
        <dbReference type="Proteomes" id="UP001244011"/>
    </source>
</evidence>
<keyword evidence="2" id="KW-0040">ANK repeat</keyword>
<feature type="coiled-coil region" evidence="3">
    <location>
        <begin position="321"/>
        <end position="348"/>
    </location>
</feature>
<dbReference type="PANTHER" id="PTHR10039">
    <property type="entry name" value="AMELOGENIN"/>
    <property type="match status" value="1"/>
</dbReference>
<dbReference type="InterPro" id="IPR027417">
    <property type="entry name" value="P-loop_NTPase"/>
</dbReference>
<dbReference type="Pfam" id="PF24883">
    <property type="entry name" value="NPHP3_N"/>
    <property type="match status" value="1"/>
</dbReference>
<feature type="domain" description="DUF7069" evidence="7">
    <location>
        <begin position="590"/>
        <end position="639"/>
    </location>
</feature>
<evidence type="ECO:0000259" key="8">
    <source>
        <dbReference type="Pfam" id="PF24883"/>
    </source>
</evidence>
<protein>
    <recommendedName>
        <fullName evidence="11">NWD NACHT-NTPase N-terminal domain-containing protein</fullName>
    </recommendedName>
</protein>
<dbReference type="GeneID" id="85311874"/>
<feature type="compositionally biased region" description="Polar residues" evidence="4">
    <location>
        <begin position="88"/>
        <end position="98"/>
    </location>
</feature>
<dbReference type="PRINTS" id="PR01415">
    <property type="entry name" value="ANKYRIN"/>
</dbReference>
<dbReference type="Pfam" id="PF13637">
    <property type="entry name" value="Ank_4"/>
    <property type="match status" value="1"/>
</dbReference>
<dbReference type="Pfam" id="PF22939">
    <property type="entry name" value="WHD_GPIID"/>
    <property type="match status" value="1"/>
</dbReference>
<dbReference type="Proteomes" id="UP001244011">
    <property type="component" value="Unassembled WGS sequence"/>
</dbReference>
<feature type="repeat" description="ANK" evidence="2">
    <location>
        <begin position="897"/>
        <end position="937"/>
    </location>
</feature>
<dbReference type="Gene3D" id="3.40.50.300">
    <property type="entry name" value="P-loop containing nucleotide triphosphate hydrolases"/>
    <property type="match status" value="1"/>
</dbReference>
<evidence type="ECO:0008006" key="11">
    <source>
        <dbReference type="Google" id="ProtNLM"/>
    </source>
</evidence>
<evidence type="ECO:0000259" key="5">
    <source>
        <dbReference type="Pfam" id="PF17100"/>
    </source>
</evidence>
<dbReference type="SMART" id="SM00248">
    <property type="entry name" value="ANK"/>
    <property type="match status" value="6"/>
</dbReference>
<feature type="compositionally biased region" description="Polar residues" evidence="4">
    <location>
        <begin position="30"/>
        <end position="48"/>
    </location>
</feature>
<dbReference type="Gene3D" id="1.25.40.20">
    <property type="entry name" value="Ankyrin repeat-containing domain"/>
    <property type="match status" value="3"/>
</dbReference>
<feature type="domain" description="GPI inositol-deacylase winged helix" evidence="6">
    <location>
        <begin position="668"/>
        <end position="763"/>
    </location>
</feature>
<evidence type="ECO:0000256" key="4">
    <source>
        <dbReference type="SAM" id="MobiDB-lite"/>
    </source>
</evidence>
<dbReference type="Pfam" id="PF17100">
    <property type="entry name" value="NACHT_N"/>
    <property type="match status" value="1"/>
</dbReference>
<keyword evidence="10" id="KW-1185">Reference proteome</keyword>
<dbReference type="InterPro" id="IPR054471">
    <property type="entry name" value="GPIID_WHD"/>
</dbReference>
<evidence type="ECO:0000256" key="2">
    <source>
        <dbReference type="PROSITE-ProRule" id="PRU00023"/>
    </source>
</evidence>
<feature type="region of interest" description="Disordered" evidence="4">
    <location>
        <begin position="1"/>
        <end position="100"/>
    </location>
</feature>
<evidence type="ECO:0000313" key="9">
    <source>
        <dbReference type="EMBL" id="KAK1764670.1"/>
    </source>
</evidence>
<dbReference type="InterPro" id="IPR036770">
    <property type="entry name" value="Ankyrin_rpt-contain_sf"/>
</dbReference>
<feature type="domain" description="Nephrocystin 3-like N-terminal" evidence="8">
    <location>
        <begin position="374"/>
        <end position="560"/>
    </location>
</feature>
<evidence type="ECO:0000256" key="1">
    <source>
        <dbReference type="ARBA" id="ARBA00022737"/>
    </source>
</evidence>
<feature type="compositionally biased region" description="Polar residues" evidence="4">
    <location>
        <begin position="57"/>
        <end position="68"/>
    </location>
</feature>
<dbReference type="Pfam" id="PF23239">
    <property type="entry name" value="DUF7069"/>
    <property type="match status" value="1"/>
</dbReference>
<evidence type="ECO:0000259" key="7">
    <source>
        <dbReference type="Pfam" id="PF23239"/>
    </source>
</evidence>
<feature type="repeat" description="ANK" evidence="2">
    <location>
        <begin position="938"/>
        <end position="970"/>
    </location>
</feature>
<dbReference type="RefSeq" id="XP_060280883.1">
    <property type="nucleotide sequence ID" value="XM_060428687.1"/>
</dbReference>
<keyword evidence="3" id="KW-0175">Coiled coil</keyword>
<feature type="domain" description="NWD NACHT-NTPase N-terminal" evidence="5">
    <location>
        <begin position="102"/>
        <end position="305"/>
    </location>
</feature>
<evidence type="ECO:0000256" key="3">
    <source>
        <dbReference type="SAM" id="Coils"/>
    </source>
</evidence>